<feature type="domain" description="C2H2-type" evidence="10">
    <location>
        <begin position="723"/>
        <end position="746"/>
    </location>
</feature>
<feature type="domain" description="ZAD" evidence="11">
    <location>
        <begin position="27"/>
        <end position="96"/>
    </location>
</feature>
<dbReference type="SMART" id="SM00868">
    <property type="entry name" value="zf-AD"/>
    <property type="match status" value="1"/>
</dbReference>
<keyword evidence="5 9" id="KW-0862">Zinc</keyword>
<evidence type="ECO:0000256" key="9">
    <source>
        <dbReference type="PROSITE-ProRule" id="PRU01263"/>
    </source>
</evidence>
<dbReference type="Pfam" id="PF13894">
    <property type="entry name" value="zf-C2H2_4"/>
    <property type="match status" value="1"/>
</dbReference>
<keyword evidence="4 8" id="KW-0863">Zinc-finger</keyword>
<dbReference type="Pfam" id="PF00096">
    <property type="entry name" value="zf-C2H2"/>
    <property type="match status" value="2"/>
</dbReference>
<evidence type="ECO:0000256" key="2">
    <source>
        <dbReference type="ARBA" id="ARBA00022723"/>
    </source>
</evidence>
<keyword evidence="2 9" id="KW-0479">Metal-binding</keyword>
<dbReference type="InterPro" id="IPR013087">
    <property type="entry name" value="Znf_C2H2_type"/>
</dbReference>
<dbReference type="Gene3D" id="3.30.160.60">
    <property type="entry name" value="Classic Zinc Finger"/>
    <property type="match status" value="5"/>
</dbReference>
<evidence type="ECO:0000259" key="10">
    <source>
        <dbReference type="PROSITE" id="PS50157"/>
    </source>
</evidence>
<dbReference type="GO" id="GO:0006357">
    <property type="term" value="P:regulation of transcription by RNA polymerase II"/>
    <property type="evidence" value="ECO:0007669"/>
    <property type="project" value="TreeGrafter"/>
</dbReference>
<dbReference type="PROSITE" id="PS00028">
    <property type="entry name" value="ZINC_FINGER_C2H2_1"/>
    <property type="match status" value="5"/>
</dbReference>
<dbReference type="Pfam" id="PF07776">
    <property type="entry name" value="zf-AD"/>
    <property type="match status" value="1"/>
</dbReference>
<dbReference type="PROSITE" id="PS50157">
    <property type="entry name" value="ZINC_FINGER_C2H2_2"/>
    <property type="match status" value="5"/>
</dbReference>
<dbReference type="GeneID" id="111360897"/>
<dbReference type="InterPro" id="IPR012934">
    <property type="entry name" value="Znf_AD"/>
</dbReference>
<dbReference type="FunFam" id="3.30.160.60:FF:000264">
    <property type="entry name" value="Zinc finger protein 236"/>
    <property type="match status" value="1"/>
</dbReference>
<feature type="binding site" evidence="9">
    <location>
        <position position="69"/>
    </location>
    <ligand>
        <name>Zn(2+)</name>
        <dbReference type="ChEBI" id="CHEBI:29105"/>
    </ligand>
</feature>
<gene>
    <name evidence="13" type="primary">LOC111360897</name>
</gene>
<comment type="subcellular location">
    <subcellularLocation>
        <location evidence="1">Nucleus</location>
    </subcellularLocation>
</comment>
<name>A0A9J7IY08_SPOLT</name>
<proteinExistence type="predicted"/>
<keyword evidence="12" id="KW-1185">Reference proteome</keyword>
<dbReference type="AlphaFoldDB" id="A0A9J7IY08"/>
<feature type="binding site" evidence="9">
    <location>
        <position position="29"/>
    </location>
    <ligand>
        <name>Zn(2+)</name>
        <dbReference type="ChEBI" id="CHEBI:29105"/>
    </ligand>
</feature>
<evidence type="ECO:0000256" key="5">
    <source>
        <dbReference type="ARBA" id="ARBA00022833"/>
    </source>
</evidence>
<evidence type="ECO:0000313" key="12">
    <source>
        <dbReference type="Proteomes" id="UP000301870"/>
    </source>
</evidence>
<dbReference type="GO" id="GO:0005634">
    <property type="term" value="C:nucleus"/>
    <property type="evidence" value="ECO:0007669"/>
    <property type="project" value="UniProtKB-SubCell"/>
</dbReference>
<dbReference type="FunFam" id="3.30.160.60:FF:000446">
    <property type="entry name" value="Zinc finger protein"/>
    <property type="match status" value="1"/>
</dbReference>
<accession>A0A9J7IY08</accession>
<feature type="domain" description="C2H2-type" evidence="10">
    <location>
        <begin position="667"/>
        <end position="691"/>
    </location>
</feature>
<dbReference type="SUPFAM" id="SSF57716">
    <property type="entry name" value="Glucocorticoid receptor-like (DNA-binding domain)"/>
    <property type="match status" value="1"/>
</dbReference>
<dbReference type="PANTHER" id="PTHR24390">
    <property type="entry name" value="ZINC FINGER PROTEIN"/>
    <property type="match status" value="1"/>
</dbReference>
<keyword evidence="7" id="KW-0539">Nucleus</keyword>
<dbReference type="PANTHER" id="PTHR24390:SF159">
    <property type="entry name" value="GROWTH FACTOR INDEPENDENT 1 TRANSCRIPTIONAL REPRESSOR"/>
    <property type="match status" value="1"/>
</dbReference>
<dbReference type="SMART" id="SM00355">
    <property type="entry name" value="ZnF_C2H2"/>
    <property type="match status" value="7"/>
</dbReference>
<reference evidence="13" key="1">
    <citation type="submission" date="2025-08" db="UniProtKB">
        <authorList>
            <consortium name="RefSeq"/>
        </authorList>
    </citation>
    <scope>IDENTIFICATION</scope>
    <source>
        <strain evidence="13">Ishihara</strain>
        <tissue evidence="13">Whole body</tissue>
    </source>
</reference>
<dbReference type="SUPFAM" id="SSF57667">
    <property type="entry name" value="beta-beta-alpha zinc fingers"/>
    <property type="match status" value="2"/>
</dbReference>
<evidence type="ECO:0000256" key="4">
    <source>
        <dbReference type="ARBA" id="ARBA00022771"/>
    </source>
</evidence>
<evidence type="ECO:0000256" key="1">
    <source>
        <dbReference type="ARBA" id="ARBA00004123"/>
    </source>
</evidence>
<feature type="binding site" evidence="9">
    <location>
        <position position="72"/>
    </location>
    <ligand>
        <name>Zn(2+)</name>
        <dbReference type="ChEBI" id="CHEBI:29105"/>
    </ligand>
</feature>
<dbReference type="GO" id="GO:0008270">
    <property type="term" value="F:zinc ion binding"/>
    <property type="evidence" value="ECO:0007669"/>
    <property type="project" value="UniProtKB-UniRule"/>
</dbReference>
<feature type="domain" description="C2H2-type" evidence="10">
    <location>
        <begin position="694"/>
        <end position="722"/>
    </location>
</feature>
<protein>
    <submittedName>
        <fullName evidence="13">Uncharacterized protein LOC111360897 isoform X3</fullName>
    </submittedName>
</protein>
<keyword evidence="3" id="KW-0677">Repeat</keyword>
<evidence type="ECO:0000259" key="11">
    <source>
        <dbReference type="PROSITE" id="PS51915"/>
    </source>
</evidence>
<feature type="binding site" evidence="9">
    <location>
        <position position="32"/>
    </location>
    <ligand>
        <name>Zn(2+)</name>
        <dbReference type="ChEBI" id="CHEBI:29105"/>
    </ligand>
</feature>
<organism evidence="12 13">
    <name type="scientific">Spodoptera litura</name>
    <name type="common">Asian cotton leafworm</name>
    <dbReference type="NCBI Taxonomy" id="69820"/>
    <lineage>
        <taxon>Eukaryota</taxon>
        <taxon>Metazoa</taxon>
        <taxon>Ecdysozoa</taxon>
        <taxon>Arthropoda</taxon>
        <taxon>Hexapoda</taxon>
        <taxon>Insecta</taxon>
        <taxon>Pterygota</taxon>
        <taxon>Neoptera</taxon>
        <taxon>Endopterygota</taxon>
        <taxon>Lepidoptera</taxon>
        <taxon>Glossata</taxon>
        <taxon>Ditrysia</taxon>
        <taxon>Noctuoidea</taxon>
        <taxon>Noctuidae</taxon>
        <taxon>Amphipyrinae</taxon>
        <taxon>Spodoptera</taxon>
    </lineage>
</organism>
<evidence type="ECO:0000256" key="6">
    <source>
        <dbReference type="ARBA" id="ARBA00023125"/>
    </source>
</evidence>
<dbReference type="RefSeq" id="XP_022832978.1">
    <property type="nucleotide sequence ID" value="XM_022977210.1"/>
</dbReference>
<sequence length="772" mass="88460">MKRNKSGAVPRTSKMYEDNFDAPAATKVCRICLAMDTKMYNINESKLDIMFQEITGLVGWSERLPQRVCWECAARLSSAYHFREKALRSDKLLQELIQPYSYIKIRDIKLINRTRYKLTSNLIHQVNEADDFNLHIQDRDMIEIERLSVPEIIEFLPPDAVEIMDVLPIKTRKNSSILHAKSKRNINRFISADSKKNIDILPAKSTNNIGILPAKSTKCIHSLPAKYSNNIVILPAKSSNNIGIVPAKSEKCIDILPAKYLNNIDILPAKSTNSIDILPAKSTNNIGILPAISTKYFDIMPANSSKYIEIIPAKSRKNVDLLSAEYKKNIDVLPTKSTNNVCIVPTIPTNNIDNLPATPTNNIGIIPAKCTKNIEILPTDSKKIADLPTVTNVVEINDESSNNCSFDEYEQYEQLDDEDDEDFGDVSIEKTIEDIPEEEKEIYAVKQISTKDVQTNIPPITREQHKIEKDKRTSTYGFDESLFTITPLTYDEQIAEVTKRQQSSNYINSTFKCGLCYRGFMSETTYTTHALRHSEVTLDGPYCQICDVKFASEEAHDRHLKLSARHSNEHGSKPPRNQMMYHRLDQTRRQRTRRLNDSNPINCEQCGELQRSMISYAYHFRRMHPEKVRTKYPTMKTPCMCEQCGQIFANNICLEYHKWVHTGVKKFQCDLCKKKFTQKPSLLYHMKTHTGVTYECSVCGKRFTNPNNRNRHVKSVHIGARPYKCHICNKSFSTSGGLKGHVEHVHRNVPWPKRFRPSRVTKKKCEEPSIED</sequence>
<dbReference type="Pfam" id="PF12874">
    <property type="entry name" value="zf-met"/>
    <property type="match status" value="1"/>
</dbReference>
<dbReference type="GO" id="GO:0003700">
    <property type="term" value="F:DNA-binding transcription factor activity"/>
    <property type="evidence" value="ECO:0007669"/>
    <property type="project" value="TreeGrafter"/>
</dbReference>
<feature type="domain" description="C2H2-type" evidence="10">
    <location>
        <begin position="511"/>
        <end position="534"/>
    </location>
</feature>
<evidence type="ECO:0000256" key="8">
    <source>
        <dbReference type="PROSITE-ProRule" id="PRU00042"/>
    </source>
</evidence>
<dbReference type="InterPro" id="IPR036236">
    <property type="entry name" value="Znf_C2H2_sf"/>
</dbReference>
<feature type="domain" description="C2H2-type" evidence="10">
    <location>
        <begin position="639"/>
        <end position="666"/>
    </location>
</feature>
<evidence type="ECO:0000256" key="7">
    <source>
        <dbReference type="ARBA" id="ARBA00023242"/>
    </source>
</evidence>
<evidence type="ECO:0000256" key="3">
    <source>
        <dbReference type="ARBA" id="ARBA00022737"/>
    </source>
</evidence>
<dbReference type="Proteomes" id="UP000301870">
    <property type="component" value="Chromosome 3"/>
</dbReference>
<evidence type="ECO:0000313" key="13">
    <source>
        <dbReference type="RefSeq" id="XP_022832978.1"/>
    </source>
</evidence>
<keyword evidence="6" id="KW-0238">DNA-binding</keyword>
<dbReference type="PROSITE" id="PS51915">
    <property type="entry name" value="ZAD"/>
    <property type="match status" value="1"/>
</dbReference>
<dbReference type="GO" id="GO:0000978">
    <property type="term" value="F:RNA polymerase II cis-regulatory region sequence-specific DNA binding"/>
    <property type="evidence" value="ECO:0007669"/>
    <property type="project" value="TreeGrafter"/>
</dbReference>